<keyword evidence="15" id="KW-1185">Reference proteome</keyword>
<evidence type="ECO:0000256" key="6">
    <source>
        <dbReference type="ARBA" id="ARBA00023277"/>
    </source>
</evidence>
<dbReference type="RefSeq" id="XP_056053804.1">
    <property type="nucleotide sequence ID" value="XM_056196680.1"/>
</dbReference>
<keyword evidence="4 9" id="KW-0378">Hydrolase</keyword>
<dbReference type="AlphaFoldDB" id="A0A9W8UMF9"/>
<dbReference type="Proteomes" id="UP001144673">
    <property type="component" value="Chromosome 5"/>
</dbReference>
<evidence type="ECO:0000256" key="1">
    <source>
        <dbReference type="ARBA" id="ARBA00001863"/>
    </source>
</evidence>
<dbReference type="FunFam" id="2.60.40.10:FF:000552">
    <property type="entry name" value="Related to glucoamylase"/>
    <property type="match status" value="1"/>
</dbReference>
<dbReference type="InterPro" id="IPR013783">
    <property type="entry name" value="Ig-like_fold"/>
</dbReference>
<dbReference type="Pfam" id="PF00723">
    <property type="entry name" value="Glyco_hydro_15"/>
    <property type="match status" value="1"/>
</dbReference>
<reference evidence="14" key="1">
    <citation type="journal article" date="2023" name="Access Microbiol">
        <title>De-novo genome assembly for Akanthomyces muscarius, a biocontrol agent of insect agricultural pests.</title>
        <authorList>
            <person name="Erdos Z."/>
            <person name="Studholme D.J."/>
            <person name="Raymond B."/>
            <person name="Sharma M."/>
        </authorList>
    </citation>
    <scope>NUCLEOTIDE SEQUENCE</scope>
    <source>
        <strain evidence="14">Ve6</strain>
    </source>
</reference>
<dbReference type="Gene3D" id="2.60.40.10">
    <property type="entry name" value="Immunoglobulins"/>
    <property type="match status" value="1"/>
</dbReference>
<dbReference type="Pfam" id="PF00686">
    <property type="entry name" value="CBM_20"/>
    <property type="match status" value="1"/>
</dbReference>
<dbReference type="SUPFAM" id="SSF49452">
    <property type="entry name" value="Starch-binding domain-like"/>
    <property type="match status" value="1"/>
</dbReference>
<evidence type="ECO:0000256" key="4">
    <source>
        <dbReference type="ARBA" id="ARBA00022801"/>
    </source>
</evidence>
<comment type="caution">
    <text evidence="14">The sequence shown here is derived from an EMBL/GenBank/DDBJ whole genome shotgun (WGS) entry which is preliminary data.</text>
</comment>
<feature type="active site" description="Proton donor" evidence="10">
    <location>
        <position position="235"/>
    </location>
</feature>
<dbReference type="PANTHER" id="PTHR31616:SF12">
    <property type="entry name" value="GLUCOAMYLASE"/>
    <property type="match status" value="1"/>
</dbReference>
<dbReference type="PIRSF" id="PIRSF001031">
    <property type="entry name" value="Glu-a-glcsd_SBD"/>
    <property type="match status" value="1"/>
</dbReference>
<evidence type="ECO:0000256" key="3">
    <source>
        <dbReference type="ARBA" id="ARBA00022729"/>
    </source>
</evidence>
<dbReference type="GO" id="GO:0000272">
    <property type="term" value="P:polysaccharide catabolic process"/>
    <property type="evidence" value="ECO:0007669"/>
    <property type="project" value="UniProtKB-KW"/>
</dbReference>
<feature type="binding site" evidence="11">
    <location>
        <position position="176"/>
    </location>
    <ligand>
        <name>substrate</name>
    </ligand>
</feature>
<keyword evidence="3" id="KW-0732">Signal</keyword>
<dbReference type="InterPro" id="IPR013784">
    <property type="entry name" value="Carb-bd-like_fold"/>
</dbReference>
<evidence type="ECO:0000256" key="11">
    <source>
        <dbReference type="PIRSR" id="PIRSR001031-2"/>
    </source>
</evidence>
<dbReference type="InterPro" id="IPR011613">
    <property type="entry name" value="GH15-like"/>
</dbReference>
<comment type="similarity">
    <text evidence="2 9">Belongs to the glycosyl hydrolase 15 family.</text>
</comment>
<keyword evidence="5" id="KW-0325">Glycoprotein</keyword>
<dbReference type="Gene3D" id="1.50.10.10">
    <property type="match status" value="1"/>
</dbReference>
<evidence type="ECO:0000256" key="7">
    <source>
        <dbReference type="ARBA" id="ARBA00023295"/>
    </source>
</evidence>
<evidence type="ECO:0000259" key="13">
    <source>
        <dbReference type="PROSITE" id="PS51166"/>
    </source>
</evidence>
<dbReference type="InterPro" id="IPR002044">
    <property type="entry name" value="CBM20"/>
</dbReference>
<name>A0A9W8UMF9_AKAMU</name>
<dbReference type="GO" id="GO:2001070">
    <property type="term" value="F:starch binding"/>
    <property type="evidence" value="ECO:0007669"/>
    <property type="project" value="InterPro"/>
</dbReference>
<evidence type="ECO:0000256" key="9">
    <source>
        <dbReference type="PIRNR" id="PIRNR001031"/>
    </source>
</evidence>
<dbReference type="SMART" id="SM01065">
    <property type="entry name" value="CBM_2"/>
    <property type="match status" value="1"/>
</dbReference>
<keyword evidence="8 9" id="KW-0624">Polysaccharide degradation</keyword>
<dbReference type="PROSITE" id="PS51166">
    <property type="entry name" value="CBM20"/>
    <property type="match status" value="1"/>
</dbReference>
<dbReference type="InterPro" id="IPR046966">
    <property type="entry name" value="Glucoamylase_active_site"/>
</dbReference>
<evidence type="ECO:0000256" key="5">
    <source>
        <dbReference type="ARBA" id="ARBA00023180"/>
    </source>
</evidence>
<evidence type="ECO:0000313" key="14">
    <source>
        <dbReference type="EMBL" id="KAJ4153146.1"/>
    </source>
</evidence>
<feature type="region of interest" description="Disordered" evidence="12">
    <location>
        <begin position="523"/>
        <end position="547"/>
    </location>
</feature>
<organism evidence="14 15">
    <name type="scientific">Akanthomyces muscarius</name>
    <name type="common">Entomopathogenic fungus</name>
    <name type="synonym">Lecanicillium muscarium</name>
    <dbReference type="NCBI Taxonomy" id="2231603"/>
    <lineage>
        <taxon>Eukaryota</taxon>
        <taxon>Fungi</taxon>
        <taxon>Dikarya</taxon>
        <taxon>Ascomycota</taxon>
        <taxon>Pezizomycotina</taxon>
        <taxon>Sordariomycetes</taxon>
        <taxon>Hypocreomycetidae</taxon>
        <taxon>Hypocreales</taxon>
        <taxon>Cordycipitaceae</taxon>
        <taxon>Akanthomyces</taxon>
    </lineage>
</organism>
<dbReference type="GeneID" id="80896808"/>
<feature type="domain" description="CBM20" evidence="13">
    <location>
        <begin position="549"/>
        <end position="655"/>
    </location>
</feature>
<evidence type="ECO:0000313" key="15">
    <source>
        <dbReference type="Proteomes" id="UP001144673"/>
    </source>
</evidence>
<dbReference type="FunFam" id="1.50.10.10:FF:000018">
    <property type="entry name" value="Glucoamylase"/>
    <property type="match status" value="1"/>
</dbReference>
<dbReference type="InterPro" id="IPR008928">
    <property type="entry name" value="6-hairpin_glycosidase_sf"/>
</dbReference>
<proteinExistence type="inferred from homology"/>
<sequence length="655" mass="70055">MMNNSGLLSSLSNNSSVSYTQPIMHGLGSVLLLGSTLAAQKVLGLPGTSAQHLQRRTVDSYVSSEGPIALRKLLCNIGSDGCEAQSAAPGAVVASPSTSNPDYWYTWTRDSALVFKCLVDRFTHSYDGNLQKLIQEYIAAQAKLQGVSNPSGSLSNGAGLAEPKFNVDLSAFTGPWGRPQRDGPALRAIAMISYSNWLIDNGYTDTVKQIVWPVVRNDLSYVAQYWNQTGFDLWEEVNGSSFFSVASQHRSLVEGSSLAAKIGQDGSAYSNVAPQILCFLQTFWVSSGGYINSNINQNNGRTGKDANSILTSIHNFDAALGCDASTFQPCSDKALSNHKAVVDSFRFYNINKGISEGQAVAVGRYSEDVYYNGNPWYLATLAAAEQLYDALHTWNTQGSITVTSTSLAFFKDLVPNISTGTYSSDSSTFKSIVQAATTYADDFVAIVAKYTPSGGSLAEQFDRNNGSPLSARDLTWSYASLLTAIDRRAGIIPPSWASNGANKVPGSCSGQTAQGTYASATATSFPANQTPKTGAPPTSTTTTSAQPTCTPVASVAVTFRETVTTQFGQTIKIVGNTAELGNWDTSKAVALDASEYTSNNHVWKATISLPAGKAIEYKYINVQSDGSVRWEADPNHQYAVPKSCSKTASRADSWQ</sequence>
<evidence type="ECO:0000256" key="12">
    <source>
        <dbReference type="SAM" id="MobiDB-lite"/>
    </source>
</evidence>
<feature type="compositionally biased region" description="Low complexity" evidence="12">
    <location>
        <begin position="530"/>
        <end position="547"/>
    </location>
</feature>
<dbReference type="InterPro" id="IPR034836">
    <property type="entry name" value="CBM20_glucoamylase"/>
</dbReference>
<protein>
    <recommendedName>
        <fullName evidence="9">Glucoamylase</fullName>
        <ecNumber evidence="9">3.2.1.3</ecNumber>
    </recommendedName>
    <alternativeName>
        <fullName evidence="9">1,4-alpha-D-glucan glucohydrolase</fullName>
    </alternativeName>
    <alternativeName>
        <fullName evidence="9">Glucan 1,4-alpha-glucosidase</fullName>
    </alternativeName>
</protein>
<dbReference type="GO" id="GO:0000324">
    <property type="term" value="C:fungal-type vacuole"/>
    <property type="evidence" value="ECO:0007669"/>
    <property type="project" value="TreeGrafter"/>
</dbReference>
<evidence type="ECO:0000256" key="10">
    <source>
        <dbReference type="PIRSR" id="PIRSR001031-1"/>
    </source>
</evidence>
<keyword evidence="7 9" id="KW-0326">Glycosidase</keyword>
<accession>A0A9W8UMF9</accession>
<keyword evidence="6 9" id="KW-0119">Carbohydrate metabolism</keyword>
<dbReference type="PROSITE" id="PS00820">
    <property type="entry name" value="GLUCOAMYLASE"/>
    <property type="match status" value="1"/>
</dbReference>
<dbReference type="PRINTS" id="PR00736">
    <property type="entry name" value="GLHYDRLASE15"/>
</dbReference>
<comment type="catalytic activity">
    <reaction evidence="1 9">
        <text>Hydrolysis of terminal (1-&gt;4)-linked alpha-D-glucose residues successively from non-reducing ends of the chains with release of beta-D-glucose.</text>
        <dbReference type="EC" id="3.2.1.3"/>
    </reaction>
</comment>
<dbReference type="PANTHER" id="PTHR31616">
    <property type="entry name" value="TREHALASE"/>
    <property type="match status" value="1"/>
</dbReference>
<dbReference type="InterPro" id="IPR008291">
    <property type="entry name" value="Glucoamylase_SBD"/>
</dbReference>
<gene>
    <name evidence="14" type="ORF">LMH87_009649</name>
</gene>
<dbReference type="EMBL" id="JAJHUN010000008">
    <property type="protein sequence ID" value="KAJ4153146.1"/>
    <property type="molecule type" value="Genomic_DNA"/>
</dbReference>
<dbReference type="GO" id="GO:0004339">
    <property type="term" value="F:glucan 1,4-alpha-glucosidase activity"/>
    <property type="evidence" value="ECO:0007669"/>
    <property type="project" value="UniProtKB-EC"/>
</dbReference>
<dbReference type="InterPro" id="IPR012341">
    <property type="entry name" value="6hp_glycosidase-like_sf"/>
</dbReference>
<dbReference type="KEGG" id="amus:LMH87_009649"/>
<dbReference type="CDD" id="cd05811">
    <property type="entry name" value="CBM20_glucoamylase"/>
    <property type="match status" value="1"/>
</dbReference>
<feature type="active site" description="Proton acceptor" evidence="10">
    <location>
        <position position="232"/>
    </location>
</feature>
<evidence type="ECO:0000256" key="2">
    <source>
        <dbReference type="ARBA" id="ARBA00006188"/>
    </source>
</evidence>
<evidence type="ECO:0000256" key="8">
    <source>
        <dbReference type="ARBA" id="ARBA00023326"/>
    </source>
</evidence>
<dbReference type="EC" id="3.2.1.3" evidence="9"/>
<dbReference type="InterPro" id="IPR000165">
    <property type="entry name" value="Glucoamylase"/>
</dbReference>
<dbReference type="SUPFAM" id="SSF48208">
    <property type="entry name" value="Six-hairpin glycosidases"/>
    <property type="match status" value="1"/>
</dbReference>